<evidence type="ECO:0000256" key="1">
    <source>
        <dbReference type="SAM" id="MobiDB-lite"/>
    </source>
</evidence>
<feature type="region of interest" description="Disordered" evidence="1">
    <location>
        <begin position="25"/>
        <end position="77"/>
    </location>
</feature>
<evidence type="ECO:0000313" key="3">
    <source>
        <dbReference type="Proteomes" id="UP000807115"/>
    </source>
</evidence>
<proteinExistence type="predicted"/>
<comment type="caution">
    <text evidence="2">The sequence shown here is derived from an EMBL/GenBank/DDBJ whole genome shotgun (WGS) entry which is preliminary data.</text>
</comment>
<evidence type="ECO:0000313" key="2">
    <source>
        <dbReference type="EMBL" id="KAG0512622.1"/>
    </source>
</evidence>
<reference evidence="2" key="2">
    <citation type="submission" date="2020-10" db="EMBL/GenBank/DDBJ databases">
        <authorList>
            <person name="Cooper E.A."/>
            <person name="Brenton Z.W."/>
            <person name="Flinn B.S."/>
            <person name="Jenkins J."/>
            <person name="Shu S."/>
            <person name="Flowers D."/>
            <person name="Luo F."/>
            <person name="Wang Y."/>
            <person name="Xia P."/>
            <person name="Barry K."/>
            <person name="Daum C."/>
            <person name="Lipzen A."/>
            <person name="Yoshinaga Y."/>
            <person name="Schmutz J."/>
            <person name="Saski C."/>
            <person name="Vermerris W."/>
            <person name="Kresovich S."/>
        </authorList>
    </citation>
    <scope>NUCLEOTIDE SEQUENCE</scope>
</reference>
<gene>
    <name evidence="2" type="ORF">BDA96_10G030500</name>
</gene>
<name>A0A921TY68_SORBI</name>
<protein>
    <submittedName>
        <fullName evidence="2">Uncharacterized protein</fullName>
    </submittedName>
</protein>
<accession>A0A921TY68</accession>
<reference evidence="2" key="1">
    <citation type="journal article" date="2019" name="BMC Genomics">
        <title>A new reference genome for Sorghum bicolor reveals high levels of sequence similarity between sweet and grain genotypes: implications for the genetics of sugar metabolism.</title>
        <authorList>
            <person name="Cooper E.A."/>
            <person name="Brenton Z.W."/>
            <person name="Flinn B.S."/>
            <person name="Jenkins J."/>
            <person name="Shu S."/>
            <person name="Flowers D."/>
            <person name="Luo F."/>
            <person name="Wang Y."/>
            <person name="Xia P."/>
            <person name="Barry K."/>
            <person name="Daum C."/>
            <person name="Lipzen A."/>
            <person name="Yoshinaga Y."/>
            <person name="Schmutz J."/>
            <person name="Saski C."/>
            <person name="Vermerris W."/>
            <person name="Kresovich S."/>
        </authorList>
    </citation>
    <scope>NUCLEOTIDE SEQUENCE</scope>
</reference>
<dbReference type="EMBL" id="CM027689">
    <property type="protein sequence ID" value="KAG0512622.1"/>
    <property type="molecule type" value="Genomic_DNA"/>
</dbReference>
<dbReference type="Proteomes" id="UP000807115">
    <property type="component" value="Chromosome 10"/>
</dbReference>
<organism evidence="2 3">
    <name type="scientific">Sorghum bicolor</name>
    <name type="common">Sorghum</name>
    <name type="synonym">Sorghum vulgare</name>
    <dbReference type="NCBI Taxonomy" id="4558"/>
    <lineage>
        <taxon>Eukaryota</taxon>
        <taxon>Viridiplantae</taxon>
        <taxon>Streptophyta</taxon>
        <taxon>Embryophyta</taxon>
        <taxon>Tracheophyta</taxon>
        <taxon>Spermatophyta</taxon>
        <taxon>Magnoliopsida</taxon>
        <taxon>Liliopsida</taxon>
        <taxon>Poales</taxon>
        <taxon>Poaceae</taxon>
        <taxon>PACMAD clade</taxon>
        <taxon>Panicoideae</taxon>
        <taxon>Andropogonodae</taxon>
        <taxon>Andropogoneae</taxon>
        <taxon>Sorghinae</taxon>
        <taxon>Sorghum</taxon>
    </lineage>
</organism>
<dbReference type="AlphaFoldDB" id="A0A921TY68"/>
<sequence>MAFVKLVYPSADLTLLTPNCSPLDSHAVKASRTKGLPPLQGPRPSLFNNVVRRYPPPYGRAPTRQTLSGEVSSLRRT</sequence>